<dbReference type="InterPro" id="IPR014710">
    <property type="entry name" value="RmlC-like_jellyroll"/>
</dbReference>
<dbReference type="SMART" id="SM00530">
    <property type="entry name" value="HTH_XRE"/>
    <property type="match status" value="1"/>
</dbReference>
<dbReference type="InterPro" id="IPR013096">
    <property type="entry name" value="Cupin_2"/>
</dbReference>
<dbReference type="InterPro" id="IPR050807">
    <property type="entry name" value="TransReg_Diox_bact_type"/>
</dbReference>
<proteinExistence type="predicted"/>
<protein>
    <submittedName>
        <fullName evidence="4">XRE family transcriptional regulator</fullName>
    </submittedName>
</protein>
<dbReference type="Pfam" id="PF01381">
    <property type="entry name" value="HTH_3"/>
    <property type="match status" value="1"/>
</dbReference>
<dbReference type="SUPFAM" id="SSF47413">
    <property type="entry name" value="lambda repressor-like DNA-binding domains"/>
    <property type="match status" value="1"/>
</dbReference>
<dbReference type="Gene3D" id="1.10.260.40">
    <property type="entry name" value="lambda repressor-like DNA-binding domains"/>
    <property type="match status" value="1"/>
</dbReference>
<evidence type="ECO:0000259" key="3">
    <source>
        <dbReference type="PROSITE" id="PS50943"/>
    </source>
</evidence>
<dbReference type="Pfam" id="PF07883">
    <property type="entry name" value="Cupin_2"/>
    <property type="match status" value="1"/>
</dbReference>
<dbReference type="GO" id="GO:0003700">
    <property type="term" value="F:DNA-binding transcription factor activity"/>
    <property type="evidence" value="ECO:0007669"/>
    <property type="project" value="TreeGrafter"/>
</dbReference>
<organism evidence="4 5">
    <name type="scientific">Subtercola vilae</name>
    <dbReference type="NCBI Taxonomy" id="2056433"/>
    <lineage>
        <taxon>Bacteria</taxon>
        <taxon>Bacillati</taxon>
        <taxon>Actinomycetota</taxon>
        <taxon>Actinomycetes</taxon>
        <taxon>Micrococcales</taxon>
        <taxon>Microbacteriaceae</taxon>
        <taxon>Subtercola</taxon>
    </lineage>
</organism>
<evidence type="ECO:0000256" key="2">
    <source>
        <dbReference type="SAM" id="MobiDB-lite"/>
    </source>
</evidence>
<dbReference type="CDD" id="cd02209">
    <property type="entry name" value="cupin_XRE_C"/>
    <property type="match status" value="1"/>
</dbReference>
<evidence type="ECO:0000313" key="5">
    <source>
        <dbReference type="Proteomes" id="UP000306192"/>
    </source>
</evidence>
<accession>A0A4T2BPG0</accession>
<comment type="caution">
    <text evidence="4">The sequence shown here is derived from an EMBL/GenBank/DDBJ whole genome shotgun (WGS) entry which is preliminary data.</text>
</comment>
<dbReference type="OrthoDB" id="513181at2"/>
<dbReference type="GO" id="GO:0005829">
    <property type="term" value="C:cytosol"/>
    <property type="evidence" value="ECO:0007669"/>
    <property type="project" value="TreeGrafter"/>
</dbReference>
<dbReference type="PROSITE" id="PS50943">
    <property type="entry name" value="HTH_CROC1"/>
    <property type="match status" value="1"/>
</dbReference>
<dbReference type="EMBL" id="QYRT01000034">
    <property type="protein sequence ID" value="TIH33583.1"/>
    <property type="molecule type" value="Genomic_DNA"/>
</dbReference>
<dbReference type="SUPFAM" id="SSF51182">
    <property type="entry name" value="RmlC-like cupins"/>
    <property type="match status" value="1"/>
</dbReference>
<dbReference type="InterPro" id="IPR011051">
    <property type="entry name" value="RmlC_Cupin_sf"/>
</dbReference>
<dbReference type="Proteomes" id="UP000306192">
    <property type="component" value="Unassembled WGS sequence"/>
</dbReference>
<feature type="compositionally biased region" description="Low complexity" evidence="2">
    <location>
        <begin position="205"/>
        <end position="214"/>
    </location>
</feature>
<dbReference type="InterPro" id="IPR001387">
    <property type="entry name" value="Cro/C1-type_HTH"/>
</dbReference>
<sequence length="229" mass="24523">MGDSRSGTREKVAVVDSSLADLGPRLKSWRQKRGLTLDELSVATDISASTLSRLESGKRAPNLELVVPIARALRLELDDLVPRAAPDPRIHGAERRANGMVYVPLSPESAPVQTVKVTMPALEAGGHPLVADPRTHDGYEWLYVLDGELRLVLGEHDLVMGAGEAAEFDTRTPHWMSAAGPTDVNVLMIFSKQGQRIHLRARPGPRSAAAVANPPAGPPAHPPATEGAR</sequence>
<feature type="region of interest" description="Disordered" evidence="2">
    <location>
        <begin position="200"/>
        <end position="229"/>
    </location>
</feature>
<reference evidence="4 5" key="1">
    <citation type="journal article" date="2019" name="Microorganisms">
        <title>Systematic Affiliation and Genome Analysis of Subtercola vilae DB165(T) with Particular Emphasis on Cold Adaptation of an Isolate from a High-Altitude Cold Volcano Lake.</title>
        <authorList>
            <person name="Villalobos A.S."/>
            <person name="Wiese J."/>
            <person name="Imhoff J.F."/>
            <person name="Dorador C."/>
            <person name="Keller A."/>
            <person name="Hentschel U."/>
        </authorList>
    </citation>
    <scope>NUCLEOTIDE SEQUENCE [LARGE SCALE GENOMIC DNA]</scope>
    <source>
        <strain evidence="4 5">DB165</strain>
    </source>
</reference>
<dbReference type="InterPro" id="IPR010982">
    <property type="entry name" value="Lambda_DNA-bd_dom_sf"/>
</dbReference>
<feature type="domain" description="HTH cro/C1-type" evidence="3">
    <location>
        <begin position="26"/>
        <end position="80"/>
    </location>
</feature>
<dbReference type="PANTHER" id="PTHR46797:SF1">
    <property type="entry name" value="METHYLPHOSPHONATE SYNTHASE"/>
    <property type="match status" value="1"/>
</dbReference>
<dbReference type="CDD" id="cd00093">
    <property type="entry name" value="HTH_XRE"/>
    <property type="match status" value="1"/>
</dbReference>
<dbReference type="Gene3D" id="2.60.120.10">
    <property type="entry name" value="Jelly Rolls"/>
    <property type="match status" value="1"/>
</dbReference>
<keyword evidence="1" id="KW-0238">DNA-binding</keyword>
<gene>
    <name evidence="4" type="ORF">D4765_14665</name>
</gene>
<name>A0A4T2BPG0_9MICO</name>
<dbReference type="AlphaFoldDB" id="A0A4T2BPG0"/>
<evidence type="ECO:0000256" key="1">
    <source>
        <dbReference type="ARBA" id="ARBA00023125"/>
    </source>
</evidence>
<dbReference type="GO" id="GO:0003677">
    <property type="term" value="F:DNA binding"/>
    <property type="evidence" value="ECO:0007669"/>
    <property type="project" value="UniProtKB-KW"/>
</dbReference>
<evidence type="ECO:0000313" key="4">
    <source>
        <dbReference type="EMBL" id="TIH33583.1"/>
    </source>
</evidence>
<keyword evidence="5" id="KW-1185">Reference proteome</keyword>
<dbReference type="PANTHER" id="PTHR46797">
    <property type="entry name" value="HTH-TYPE TRANSCRIPTIONAL REGULATOR"/>
    <property type="match status" value="1"/>
</dbReference>